<reference evidence="1" key="1">
    <citation type="submission" date="2022-07" db="EMBL/GenBank/DDBJ databases">
        <title>Genome Sequence of Leucocoprinus birnbaumii.</title>
        <authorList>
            <person name="Buettner E."/>
        </authorList>
    </citation>
    <scope>NUCLEOTIDE SEQUENCE</scope>
    <source>
        <strain evidence="1">VT141</strain>
    </source>
</reference>
<evidence type="ECO:0000313" key="1">
    <source>
        <dbReference type="EMBL" id="KAJ3573376.1"/>
    </source>
</evidence>
<keyword evidence="2" id="KW-1185">Reference proteome</keyword>
<dbReference type="AlphaFoldDB" id="A0AAD5YUW1"/>
<name>A0AAD5YUW1_9AGAR</name>
<protein>
    <submittedName>
        <fullName evidence="1">Uncharacterized protein</fullName>
    </submittedName>
</protein>
<proteinExistence type="predicted"/>
<evidence type="ECO:0000313" key="2">
    <source>
        <dbReference type="Proteomes" id="UP001213000"/>
    </source>
</evidence>
<organism evidence="1 2">
    <name type="scientific">Leucocoprinus birnbaumii</name>
    <dbReference type="NCBI Taxonomy" id="56174"/>
    <lineage>
        <taxon>Eukaryota</taxon>
        <taxon>Fungi</taxon>
        <taxon>Dikarya</taxon>
        <taxon>Basidiomycota</taxon>
        <taxon>Agaricomycotina</taxon>
        <taxon>Agaricomycetes</taxon>
        <taxon>Agaricomycetidae</taxon>
        <taxon>Agaricales</taxon>
        <taxon>Agaricineae</taxon>
        <taxon>Agaricaceae</taxon>
        <taxon>Leucocoprinus</taxon>
    </lineage>
</organism>
<accession>A0AAD5YUW1</accession>
<comment type="caution">
    <text evidence="1">The sequence shown here is derived from an EMBL/GenBank/DDBJ whole genome shotgun (WGS) entry which is preliminary data.</text>
</comment>
<gene>
    <name evidence="1" type="ORF">NP233_g2470</name>
</gene>
<dbReference type="Proteomes" id="UP001213000">
    <property type="component" value="Unassembled WGS sequence"/>
</dbReference>
<sequence>MPGQTPWPAESQLHVIACAAQGLMLFARIVLDYIGDDEAGNPPAQLLKCLNFLRGGRVATGENPLDPLETLYFGILGTIPKHILPLTLNILSARIFIWGCFGGQSFSALFGLDRVTFHSAMRHLHSVIMVPGPPDFSADMIIRHASFSDFLKRNFQSGAFCVTRYDTYIAIAKQCIQWRKYIFCDQDLNTDAVSRISWVNGGHSLEVTAFVVRSQWSLFGHLADSNISRLYTELRNIPFSSSKPYSFSDSHGQITRVIKQLLSFQVETDSIPETEYFVRTMPFSTTDDDLYESYAALIEHWNTSPIDSRLFSLTGPWTYAFLPLQTSTTIHAYRYIREAIRSPDSQYFLMGTGENAVFVVAYRPQLEPVHSAMHLSELISRLEGQVQQSIDPSTRLSFNSGSLIGTLILLANEEISDVMGDIIDILSENSRDDATIMPILCRKIFDRIPSHDRPILQRILAFLLCLWYYHLRTRPLNAGPAYLYQSTEGTLMGVRETSSDFREVELPSVVSPQDLERFFELDSETVEQALALMGPFIFRNRHTPFLNADFEEWLSLNLINIKLERPWNDTRFISLTKSRFCLADDEIWFDIVKSYIRSYNKIISFNCTEKDKMSPDQYPSSEISPGRVYKDMVTSTAWHALSMIANLHPEKVAVELKDLYFCHLHRQDGQFSEITVWYYFLCLARRLWEWDQEVPFPLGLVRVDPRCSTDQRLFEKLESTGHRYKLASFPLPISGYPKVYPISMHHDQESLIPAIADSYHVFLFGHQDKSCLIVMTDPETGEGPDCYR</sequence>
<dbReference type="EMBL" id="JANIEX010000105">
    <property type="protein sequence ID" value="KAJ3573376.1"/>
    <property type="molecule type" value="Genomic_DNA"/>
</dbReference>